<dbReference type="Proteomes" id="UP001419910">
    <property type="component" value="Unassembled WGS sequence"/>
</dbReference>
<sequence length="109" mass="12307">MIHVIETYLAPGHRPLLRSMFADRKRLFVDLFGRGLPMSNGQYGFDQRDNADLIAADENGGHAALIRPFPCARPHTLRPRRELRKALSRSECSCAASHQRQAECVHQPS</sequence>
<proteinExistence type="predicted"/>
<protein>
    <submittedName>
        <fullName evidence="1">Uncharacterized protein</fullName>
    </submittedName>
</protein>
<dbReference type="RefSeq" id="WP_343890310.1">
    <property type="nucleotide sequence ID" value="NZ_BAAAEH010000032.1"/>
</dbReference>
<dbReference type="EMBL" id="JBDIME010000017">
    <property type="protein sequence ID" value="MEN2791369.1"/>
    <property type="molecule type" value="Genomic_DNA"/>
</dbReference>
<comment type="caution">
    <text evidence="1">The sequence shown here is derived from an EMBL/GenBank/DDBJ whole genome shotgun (WGS) entry which is preliminary data.</text>
</comment>
<organism evidence="1 2">
    <name type="scientific">Sphingomonas oligophenolica</name>
    <dbReference type="NCBI Taxonomy" id="301154"/>
    <lineage>
        <taxon>Bacteria</taxon>
        <taxon>Pseudomonadati</taxon>
        <taxon>Pseudomonadota</taxon>
        <taxon>Alphaproteobacteria</taxon>
        <taxon>Sphingomonadales</taxon>
        <taxon>Sphingomonadaceae</taxon>
        <taxon>Sphingomonas</taxon>
    </lineage>
</organism>
<gene>
    <name evidence="1" type="ORF">ABC974_17165</name>
</gene>
<accession>A0ABU9Y6F9</accession>
<keyword evidence="2" id="KW-1185">Reference proteome</keyword>
<evidence type="ECO:0000313" key="2">
    <source>
        <dbReference type="Proteomes" id="UP001419910"/>
    </source>
</evidence>
<reference evidence="1 2" key="1">
    <citation type="submission" date="2024-05" db="EMBL/GenBank/DDBJ databases">
        <authorList>
            <person name="Liu Q."/>
            <person name="Xin Y.-H."/>
        </authorList>
    </citation>
    <scope>NUCLEOTIDE SEQUENCE [LARGE SCALE GENOMIC DNA]</scope>
    <source>
        <strain evidence="1 2">CGMCC 1.10181</strain>
    </source>
</reference>
<evidence type="ECO:0000313" key="1">
    <source>
        <dbReference type="EMBL" id="MEN2791369.1"/>
    </source>
</evidence>
<name>A0ABU9Y6F9_9SPHN</name>